<dbReference type="PANTHER" id="PTHR42732:SF3">
    <property type="entry name" value="HYDROLASE"/>
    <property type="match status" value="1"/>
</dbReference>
<feature type="domain" description="Glycosyl hydrolases family 2 sugar binding" evidence="3">
    <location>
        <begin position="16"/>
        <end position="180"/>
    </location>
</feature>
<dbReference type="InterPro" id="IPR008979">
    <property type="entry name" value="Galactose-bd-like_sf"/>
</dbReference>
<evidence type="ECO:0000259" key="3">
    <source>
        <dbReference type="Pfam" id="PF02837"/>
    </source>
</evidence>
<dbReference type="PANTHER" id="PTHR42732">
    <property type="entry name" value="BETA-GALACTOSIDASE"/>
    <property type="match status" value="1"/>
</dbReference>
<evidence type="ECO:0000256" key="1">
    <source>
        <dbReference type="ARBA" id="ARBA00007401"/>
    </source>
</evidence>
<dbReference type="InterPro" id="IPR017853">
    <property type="entry name" value="GH"/>
</dbReference>
<dbReference type="EMBL" id="JAUQUB010000001">
    <property type="protein sequence ID" value="MDO7882425.1"/>
    <property type="molecule type" value="Genomic_DNA"/>
</dbReference>
<reference evidence="4 5" key="1">
    <citation type="submission" date="2023-07" db="EMBL/GenBank/DDBJ databases">
        <title>Protaetiibacter sp. nov WY-16 isolated from soil.</title>
        <authorList>
            <person name="Liu B."/>
            <person name="Wan Y."/>
        </authorList>
    </citation>
    <scope>NUCLEOTIDE SEQUENCE [LARGE SCALE GENOMIC DNA]</scope>
    <source>
        <strain evidence="4 5">WY-16</strain>
    </source>
</reference>
<dbReference type="InterPro" id="IPR051913">
    <property type="entry name" value="GH2_Domain-Containing"/>
</dbReference>
<feature type="domain" description="Glycoside hydrolase family 2 catalytic" evidence="2">
    <location>
        <begin position="289"/>
        <end position="447"/>
    </location>
</feature>
<dbReference type="RefSeq" id="WP_305002801.1">
    <property type="nucleotide sequence ID" value="NZ_JAUQUB010000001.1"/>
</dbReference>
<evidence type="ECO:0000313" key="5">
    <source>
        <dbReference type="Proteomes" id="UP001241072"/>
    </source>
</evidence>
<dbReference type="Pfam" id="PF02837">
    <property type="entry name" value="Glyco_hydro_2_N"/>
    <property type="match status" value="1"/>
</dbReference>
<dbReference type="Proteomes" id="UP001241072">
    <property type="component" value="Unassembled WGS sequence"/>
</dbReference>
<dbReference type="SUPFAM" id="SSF51445">
    <property type="entry name" value="(Trans)glycosidases"/>
    <property type="match status" value="1"/>
</dbReference>
<dbReference type="Pfam" id="PF02836">
    <property type="entry name" value="Glyco_hydro_2_C"/>
    <property type="match status" value="1"/>
</dbReference>
<comment type="similarity">
    <text evidence="1">Belongs to the glycosyl hydrolase 2 family.</text>
</comment>
<name>A0ABT9BN45_9MICO</name>
<comment type="caution">
    <text evidence="4">The sequence shown here is derived from an EMBL/GenBank/DDBJ whole genome shotgun (WGS) entry which is preliminary data.</text>
</comment>
<dbReference type="GO" id="GO:0016787">
    <property type="term" value="F:hydrolase activity"/>
    <property type="evidence" value="ECO:0007669"/>
    <property type="project" value="UniProtKB-KW"/>
</dbReference>
<evidence type="ECO:0000313" key="4">
    <source>
        <dbReference type="EMBL" id="MDO7882425.1"/>
    </source>
</evidence>
<protein>
    <submittedName>
        <fullName evidence="4">Glycoside hydrolase family 2 TIM barrel-domain containing protein</fullName>
    </submittedName>
</protein>
<sequence>MTETHPSPQLRRAQVELLDGAWGFAHDDGDVGRAERWFEDAAAFSTTIIVPFAPEAPASGIGDTGFHPVVWYRREVTATQLSAAGLGVQGERVILHVGAVDHTADVWVDGTHVAHHVGGQTSFEVDITDALEGDVHVVVVRAEDDPLDVALPRGKQDWHAQPHSIWYHRTTGIWRSVWLEAAPAVRISRLVWTPDLSRGTVHAEIELSARPPQPLTVSVELELDGARLAALSIEADTPRVVVDVPIAALRNGQGADELLWSPSRPRLVDAVVGLSTGDRVESYLGLRTVRVDGGRLVLNDRPFVMRSVLEQGYWPDTHYTPPSDAAMRAEVELALRLGFNAIRIHQKVEDPRFLYWCDRLGLAVWAEAAAAYEFSSRAVDLYSSEWAAIVRAQQSHPSILVWVPFNESWGIQEVSADPAQAAFSRALADLTRALDPSRPVIANDGWEHTGSDLVTVHDYEGDGEVLRERYSSAERISRMLAGRGPHGRPMSVAPSPALTPPIMVTEFGGVRFETGAAHADGWGYSDAADAAGYEERLAAVVGAIRQSEHVVGFCYTQLTDTAQEVNGLCDENRVPKLPVETIRRIIAG</sequence>
<dbReference type="InterPro" id="IPR006104">
    <property type="entry name" value="Glyco_hydro_2_N"/>
</dbReference>
<accession>A0ABT9BN45</accession>
<dbReference type="InterPro" id="IPR006103">
    <property type="entry name" value="Glyco_hydro_2_cat"/>
</dbReference>
<keyword evidence="5" id="KW-1185">Reference proteome</keyword>
<dbReference type="Gene3D" id="2.60.120.260">
    <property type="entry name" value="Galactose-binding domain-like"/>
    <property type="match status" value="1"/>
</dbReference>
<organism evidence="4 5">
    <name type="scientific">Antiquaquibacter soli</name>
    <dbReference type="NCBI Taxonomy" id="3064523"/>
    <lineage>
        <taxon>Bacteria</taxon>
        <taxon>Bacillati</taxon>
        <taxon>Actinomycetota</taxon>
        <taxon>Actinomycetes</taxon>
        <taxon>Micrococcales</taxon>
        <taxon>Microbacteriaceae</taxon>
        <taxon>Antiquaquibacter</taxon>
    </lineage>
</organism>
<dbReference type="SUPFAM" id="SSF49785">
    <property type="entry name" value="Galactose-binding domain-like"/>
    <property type="match status" value="1"/>
</dbReference>
<evidence type="ECO:0000259" key="2">
    <source>
        <dbReference type="Pfam" id="PF02836"/>
    </source>
</evidence>
<dbReference type="Gene3D" id="3.20.20.80">
    <property type="entry name" value="Glycosidases"/>
    <property type="match status" value="1"/>
</dbReference>
<keyword evidence="4" id="KW-0378">Hydrolase</keyword>
<gene>
    <name evidence="4" type="ORF">Q5716_09340</name>
</gene>
<proteinExistence type="inferred from homology"/>